<dbReference type="PATRIC" id="fig|1030009.3.peg.2354"/>
<protein>
    <submittedName>
        <fullName evidence="4">Fumarylacetoacetate hydrolase family protein-like protein</fullName>
    </submittedName>
</protein>
<accession>A0A0E0UY41</accession>
<dbReference type="FunFam" id="3.90.850.10:FF:000010">
    <property type="entry name" value="FAA hydrolase family protein"/>
    <property type="match status" value="1"/>
</dbReference>
<dbReference type="HOGENOM" id="CLU_028458_3_1_9"/>
<keyword evidence="4" id="KW-0378">Hydrolase</keyword>
<dbReference type="InterPro" id="IPR036663">
    <property type="entry name" value="Fumarylacetoacetase_C_sf"/>
</dbReference>
<reference evidence="4 5" key="1">
    <citation type="journal article" date="2011" name="J. Bacteriol.">
        <title>Genome sequence of the nonpathogenic Listeria monocytogenes serovar 4a strain M7.</title>
        <authorList>
            <person name="Chen J."/>
            <person name="Xia Y."/>
            <person name="Cheng C."/>
            <person name="Fang C."/>
            <person name="Shan Y."/>
            <person name="Jin G."/>
            <person name="Fang W."/>
        </authorList>
    </citation>
    <scope>NUCLEOTIDE SEQUENCE [LARGE SCALE GENOMIC DNA]</scope>
    <source>
        <strain evidence="4 5">M7</strain>
    </source>
</reference>
<dbReference type="AlphaFoldDB" id="A0A0E0UY41"/>
<dbReference type="GO" id="GO:0046872">
    <property type="term" value="F:metal ion binding"/>
    <property type="evidence" value="ECO:0007669"/>
    <property type="project" value="UniProtKB-KW"/>
</dbReference>
<dbReference type="EMBL" id="CP002816">
    <property type="protein sequence ID" value="AEH93372.1"/>
    <property type="molecule type" value="Genomic_DNA"/>
</dbReference>
<dbReference type="Pfam" id="PF01557">
    <property type="entry name" value="FAA_hydrolase"/>
    <property type="match status" value="1"/>
</dbReference>
<evidence type="ECO:0000256" key="1">
    <source>
        <dbReference type="ARBA" id="ARBA00010211"/>
    </source>
</evidence>
<dbReference type="PANTHER" id="PTHR11820:SF7">
    <property type="entry name" value="ACYLPYRUVASE FAHD1, MITOCHONDRIAL"/>
    <property type="match status" value="1"/>
</dbReference>
<dbReference type="KEGG" id="lmq:LMM7_2367"/>
<evidence type="ECO:0000256" key="2">
    <source>
        <dbReference type="ARBA" id="ARBA00022723"/>
    </source>
</evidence>
<name>A0A0E0UY41_LISMM</name>
<evidence type="ECO:0000313" key="5">
    <source>
        <dbReference type="Proteomes" id="UP000000486"/>
    </source>
</evidence>
<dbReference type="InterPro" id="IPR011234">
    <property type="entry name" value="Fumarylacetoacetase-like_C"/>
</dbReference>
<feature type="domain" description="Fumarylacetoacetase-like C-terminal" evidence="3">
    <location>
        <begin position="74"/>
        <end position="280"/>
    </location>
</feature>
<organism evidence="4 5">
    <name type="scientific">Listeria monocytogenes serotype 4a (strain M7)</name>
    <dbReference type="NCBI Taxonomy" id="1030009"/>
    <lineage>
        <taxon>Bacteria</taxon>
        <taxon>Bacillati</taxon>
        <taxon>Bacillota</taxon>
        <taxon>Bacilli</taxon>
        <taxon>Bacillales</taxon>
        <taxon>Listeriaceae</taxon>
        <taxon>Listeria</taxon>
    </lineage>
</organism>
<evidence type="ECO:0000259" key="3">
    <source>
        <dbReference type="Pfam" id="PF01557"/>
    </source>
</evidence>
<dbReference type="Proteomes" id="UP000000486">
    <property type="component" value="Chromosome"/>
</dbReference>
<dbReference type="PANTHER" id="PTHR11820">
    <property type="entry name" value="ACYLPYRUVASE"/>
    <property type="match status" value="1"/>
</dbReference>
<keyword evidence="2" id="KW-0479">Metal-binding</keyword>
<dbReference type="Gene3D" id="3.90.850.10">
    <property type="entry name" value="Fumarylacetoacetase-like, C-terminal domain"/>
    <property type="match status" value="1"/>
</dbReference>
<dbReference type="SUPFAM" id="SSF56529">
    <property type="entry name" value="FAH"/>
    <property type="match status" value="1"/>
</dbReference>
<comment type="similarity">
    <text evidence="1">Belongs to the FAH family.</text>
</comment>
<gene>
    <name evidence="4" type="primary">ycgM</name>
    <name evidence="4" type="ordered locus">LMM7_2367</name>
</gene>
<evidence type="ECO:0000313" key="4">
    <source>
        <dbReference type="EMBL" id="AEH93372.1"/>
    </source>
</evidence>
<sequence length="282" mass="30971">MKWLSYLYEGDLAYGILTPENKIIPAGTIFSNPPATLLDFIKEKPLVPELTGIDGHIDLAEVEIQVPFVPPNNIIAIGKNYYNHVLEMGSKEDVPEHILVFTKSANSLLPHNGNIELHQNITSQLDYEGELAVIIGEKVRDISEQEALSAIFGFTILNDITARDLQKKHKQFYLGKSLDASCPIGPFVLENNANKEPVFHIETKVNGEVRQSDSTDKFIFGLARIISDLSKGHTLLPGDIIATGTPSGVGNGMTPPTFLQDGDIIEITIDKIGTLTNKVRKS</sequence>
<dbReference type="RefSeq" id="WP_012580846.1">
    <property type="nucleotide sequence ID" value="NC_017537.1"/>
</dbReference>
<dbReference type="GO" id="GO:0018773">
    <property type="term" value="F:acetylpyruvate hydrolase activity"/>
    <property type="evidence" value="ECO:0007669"/>
    <property type="project" value="TreeGrafter"/>
</dbReference>
<proteinExistence type="inferred from homology"/>